<gene>
    <name evidence="2" type="ORF">FGO68_gene17759</name>
</gene>
<dbReference type="OrthoDB" id="3349226at2759"/>
<dbReference type="SUPFAM" id="SSF54001">
    <property type="entry name" value="Cysteine proteinases"/>
    <property type="match status" value="1"/>
</dbReference>
<reference evidence="2" key="1">
    <citation type="submission" date="2019-06" db="EMBL/GenBank/DDBJ databases">
        <authorList>
            <person name="Zheng W."/>
        </authorList>
    </citation>
    <scope>NUCLEOTIDE SEQUENCE</scope>
    <source>
        <strain evidence="2">QDHG01</strain>
    </source>
</reference>
<dbReference type="EMBL" id="RRYP01012990">
    <property type="protein sequence ID" value="TNV76770.1"/>
    <property type="molecule type" value="Genomic_DNA"/>
</dbReference>
<dbReference type="PANTHER" id="PTHR11786:SF0">
    <property type="entry name" value="ARYLAMINE N-ACETYLTRANSFERASE 4-RELATED"/>
    <property type="match status" value="1"/>
</dbReference>
<protein>
    <recommendedName>
        <fullName evidence="4">Arylamine N-acetyltransferase</fullName>
    </recommendedName>
</protein>
<dbReference type="InterPro" id="IPR053710">
    <property type="entry name" value="Arylamine_NAT_domain_sf"/>
</dbReference>
<evidence type="ECO:0008006" key="4">
    <source>
        <dbReference type="Google" id="ProtNLM"/>
    </source>
</evidence>
<comment type="caution">
    <text evidence="2">The sequence shown here is derived from an EMBL/GenBank/DDBJ whole genome shotgun (WGS) entry which is preliminary data.</text>
</comment>
<dbReference type="Proteomes" id="UP000785679">
    <property type="component" value="Unassembled WGS sequence"/>
</dbReference>
<dbReference type="InterPro" id="IPR038765">
    <property type="entry name" value="Papain-like_cys_pep_sf"/>
</dbReference>
<dbReference type="InterPro" id="IPR001447">
    <property type="entry name" value="Arylamine_N-AcTrfase"/>
</dbReference>
<dbReference type="Gene3D" id="3.30.2140.20">
    <property type="match status" value="1"/>
</dbReference>
<keyword evidence="3" id="KW-1185">Reference proteome</keyword>
<evidence type="ECO:0000256" key="1">
    <source>
        <dbReference type="ARBA" id="ARBA00006547"/>
    </source>
</evidence>
<organism evidence="2 3">
    <name type="scientific">Halteria grandinella</name>
    <dbReference type="NCBI Taxonomy" id="5974"/>
    <lineage>
        <taxon>Eukaryota</taxon>
        <taxon>Sar</taxon>
        <taxon>Alveolata</taxon>
        <taxon>Ciliophora</taxon>
        <taxon>Intramacronucleata</taxon>
        <taxon>Spirotrichea</taxon>
        <taxon>Stichotrichia</taxon>
        <taxon>Sporadotrichida</taxon>
        <taxon>Halteriidae</taxon>
        <taxon>Halteria</taxon>
    </lineage>
</organism>
<comment type="similarity">
    <text evidence="1">Belongs to the arylamine N-acetyltransferase family.</text>
</comment>
<evidence type="ECO:0000313" key="3">
    <source>
        <dbReference type="Proteomes" id="UP000785679"/>
    </source>
</evidence>
<dbReference type="PANTHER" id="PTHR11786">
    <property type="entry name" value="N-HYDROXYARYLAMINE O-ACETYLTRANSFERASE"/>
    <property type="match status" value="1"/>
</dbReference>
<accession>A0A8J8NLH8</accession>
<proteinExistence type="inferred from homology"/>
<dbReference type="GO" id="GO:0016407">
    <property type="term" value="F:acetyltransferase activity"/>
    <property type="evidence" value="ECO:0007669"/>
    <property type="project" value="InterPro"/>
</dbReference>
<dbReference type="AlphaFoldDB" id="A0A8J8NLH8"/>
<dbReference type="Pfam" id="PF00797">
    <property type="entry name" value="Acetyltransf_2"/>
    <property type="match status" value="1"/>
</dbReference>
<sequence>MEKIQSFQIPQAQLDKIYAKMGIPLGFQFTPIKEALYMITNKFFLAFNYTTLDLHIKGRKPLALDLNDLIDRMCIKDLGALCYEHDLLIYYLLKHLGFDVSFVEVQITFERKKWDTVAPSTHAFVYVQLNGLSYVLDPGAGNLAYRYPIEFDPSKDLNEIYLSKEEGYRIESDEDQYYLSTTFPSDNNGEFSVFYIFQRPIIKRDVADIEAAYKRLFTWEEFLRIRDSRFFSVKRTLEGLILVMFVKDAEQFVALRKEYKRGKPTEKHVYRTYEEFREDTIQIIGVQIPSRDDVIANIFE</sequence>
<name>A0A8J8NLH8_HALGN</name>
<evidence type="ECO:0000313" key="2">
    <source>
        <dbReference type="EMBL" id="TNV76770.1"/>
    </source>
</evidence>